<dbReference type="EMBL" id="JAXCGZ010021250">
    <property type="protein sequence ID" value="KAK7055043.1"/>
    <property type="molecule type" value="Genomic_DNA"/>
</dbReference>
<name>A0AAN8WQG8_HALRR</name>
<protein>
    <submittedName>
        <fullName evidence="1">Uncharacterized protein</fullName>
    </submittedName>
</protein>
<evidence type="ECO:0000313" key="2">
    <source>
        <dbReference type="Proteomes" id="UP001381693"/>
    </source>
</evidence>
<gene>
    <name evidence="1" type="ORF">SK128_024357</name>
</gene>
<sequence length="109" mass="12249">MFRYSLNCIVIVINGSKEEELSSTKFYVLHGWLVSMEDGEKTVVTHYICNCLSQAGPLLFLISLLQKLATTHNSHHHLLPRNHKLPCPSLSLETLPTTLPNCTSLFSLI</sequence>
<proteinExistence type="predicted"/>
<reference evidence="1 2" key="1">
    <citation type="submission" date="2023-11" db="EMBL/GenBank/DDBJ databases">
        <title>Halocaridina rubra genome assembly.</title>
        <authorList>
            <person name="Smith C."/>
        </authorList>
    </citation>
    <scope>NUCLEOTIDE SEQUENCE [LARGE SCALE GENOMIC DNA]</scope>
    <source>
        <strain evidence="1">EP-1</strain>
        <tissue evidence="1">Whole</tissue>
    </source>
</reference>
<dbReference type="AlphaFoldDB" id="A0AAN8WQG8"/>
<accession>A0AAN8WQG8</accession>
<evidence type="ECO:0000313" key="1">
    <source>
        <dbReference type="EMBL" id="KAK7055043.1"/>
    </source>
</evidence>
<comment type="caution">
    <text evidence="1">The sequence shown here is derived from an EMBL/GenBank/DDBJ whole genome shotgun (WGS) entry which is preliminary data.</text>
</comment>
<keyword evidence="2" id="KW-1185">Reference proteome</keyword>
<organism evidence="1 2">
    <name type="scientific">Halocaridina rubra</name>
    <name type="common">Hawaiian red shrimp</name>
    <dbReference type="NCBI Taxonomy" id="373956"/>
    <lineage>
        <taxon>Eukaryota</taxon>
        <taxon>Metazoa</taxon>
        <taxon>Ecdysozoa</taxon>
        <taxon>Arthropoda</taxon>
        <taxon>Crustacea</taxon>
        <taxon>Multicrustacea</taxon>
        <taxon>Malacostraca</taxon>
        <taxon>Eumalacostraca</taxon>
        <taxon>Eucarida</taxon>
        <taxon>Decapoda</taxon>
        <taxon>Pleocyemata</taxon>
        <taxon>Caridea</taxon>
        <taxon>Atyoidea</taxon>
        <taxon>Atyidae</taxon>
        <taxon>Halocaridina</taxon>
    </lineage>
</organism>
<dbReference type="Proteomes" id="UP001381693">
    <property type="component" value="Unassembled WGS sequence"/>
</dbReference>